<dbReference type="AlphaFoldDB" id="A0A323UQB3"/>
<dbReference type="RefSeq" id="WP_110783826.1">
    <property type="nucleotide sequence ID" value="NZ_QKQS01000001.1"/>
</dbReference>
<organism evidence="1 2">
    <name type="scientific">Rhodopseudomonas palustris</name>
    <dbReference type="NCBI Taxonomy" id="1076"/>
    <lineage>
        <taxon>Bacteria</taxon>
        <taxon>Pseudomonadati</taxon>
        <taxon>Pseudomonadota</taxon>
        <taxon>Alphaproteobacteria</taxon>
        <taxon>Hyphomicrobiales</taxon>
        <taxon>Nitrobacteraceae</taxon>
        <taxon>Rhodopseudomonas</taxon>
    </lineage>
</organism>
<dbReference type="Proteomes" id="UP000248134">
    <property type="component" value="Unassembled WGS sequence"/>
</dbReference>
<evidence type="ECO:0000313" key="2">
    <source>
        <dbReference type="Proteomes" id="UP000248134"/>
    </source>
</evidence>
<evidence type="ECO:0000313" key="1">
    <source>
        <dbReference type="EMBL" id="PZA13870.1"/>
    </source>
</evidence>
<name>A0A323UQB3_RHOPL</name>
<comment type="caution">
    <text evidence="1">The sequence shown here is derived from an EMBL/GenBank/DDBJ whole genome shotgun (WGS) entry which is preliminary data.</text>
</comment>
<protein>
    <submittedName>
        <fullName evidence="1">Uncharacterized protein</fullName>
    </submittedName>
</protein>
<gene>
    <name evidence="1" type="ORF">DNX69_00035</name>
</gene>
<proteinExistence type="predicted"/>
<sequence length="59" mass="7177">MSSYTSMEEYLEVEMARRPILLGVFRKFKGRDRRRIKREMRKAELIERSLFGSHDRRAS</sequence>
<dbReference type="EMBL" id="QKQS01000001">
    <property type="protein sequence ID" value="PZA13870.1"/>
    <property type="molecule type" value="Genomic_DNA"/>
</dbReference>
<reference evidence="1 2" key="1">
    <citation type="submission" date="2018-06" db="EMBL/GenBank/DDBJ databases">
        <title>Draft Whole-Genome Sequence of the purple photosynthetic bacterium Rhodospeudomonas palustris XCP.</title>
        <authorList>
            <person name="Rayyan A."/>
            <person name="Meyer T.E."/>
            <person name="Kyndt J.A."/>
        </authorList>
    </citation>
    <scope>NUCLEOTIDE SEQUENCE [LARGE SCALE GENOMIC DNA]</scope>
    <source>
        <strain evidence="1 2">XCP</strain>
    </source>
</reference>
<accession>A0A323UQB3</accession>